<comment type="caution">
    <text evidence="1">The sequence shown here is derived from an EMBL/GenBank/DDBJ whole genome shotgun (WGS) entry which is preliminary data.</text>
</comment>
<keyword evidence="2" id="KW-1185">Reference proteome</keyword>
<gene>
    <name evidence="1" type="ORF">HDA41_001853</name>
</gene>
<proteinExistence type="predicted"/>
<dbReference type="AlphaFoldDB" id="A0A7W9LRZ9"/>
<evidence type="ECO:0000313" key="1">
    <source>
        <dbReference type="EMBL" id="MBB5793889.1"/>
    </source>
</evidence>
<dbReference type="Proteomes" id="UP000590647">
    <property type="component" value="Unassembled WGS sequence"/>
</dbReference>
<sequence>MSGSPRLSPVRRRRIVVVQEVPSGFLAGA</sequence>
<name>A0A7W9LRZ9_9ACTN</name>
<dbReference type="EMBL" id="JACHNE010000001">
    <property type="protein sequence ID" value="MBB5793889.1"/>
    <property type="molecule type" value="Genomic_DNA"/>
</dbReference>
<reference evidence="1 2" key="1">
    <citation type="submission" date="2020-08" db="EMBL/GenBank/DDBJ databases">
        <title>Sequencing the genomes of 1000 actinobacteria strains.</title>
        <authorList>
            <person name="Klenk H.-P."/>
        </authorList>
    </citation>
    <scope>NUCLEOTIDE SEQUENCE [LARGE SCALE GENOMIC DNA]</scope>
    <source>
        <strain evidence="1 2">DSM 40084</strain>
    </source>
</reference>
<protein>
    <submittedName>
        <fullName evidence="1">Uncharacterized protein</fullName>
    </submittedName>
</protein>
<organism evidence="1 2">
    <name type="scientific">Streptomyces caelestis</name>
    <dbReference type="NCBI Taxonomy" id="36816"/>
    <lineage>
        <taxon>Bacteria</taxon>
        <taxon>Bacillati</taxon>
        <taxon>Actinomycetota</taxon>
        <taxon>Actinomycetes</taxon>
        <taxon>Kitasatosporales</taxon>
        <taxon>Streptomycetaceae</taxon>
        <taxon>Streptomyces</taxon>
    </lineage>
</organism>
<evidence type="ECO:0000313" key="2">
    <source>
        <dbReference type="Proteomes" id="UP000590647"/>
    </source>
</evidence>
<accession>A0A7W9LRZ9</accession>